<accession>A0A160DD44</accession>
<evidence type="ECO:0000313" key="1">
    <source>
        <dbReference type="EMBL" id="ANA85582.1"/>
    </source>
</evidence>
<dbReference type="GeneID" id="28800209"/>
<name>A0A160DD44_9CAUD</name>
<protein>
    <submittedName>
        <fullName evidence="1">Uncharacterized protein</fullName>
    </submittedName>
</protein>
<gene>
    <name evidence="1" type="primary">35</name>
    <name evidence="1" type="ORF">PBI_VENDETTA_35</name>
</gene>
<dbReference type="EMBL" id="KU998237">
    <property type="protein sequence ID" value="ANA85582.1"/>
    <property type="molecule type" value="Genomic_DNA"/>
</dbReference>
<keyword evidence="2" id="KW-1185">Reference proteome</keyword>
<reference evidence="1 2" key="1">
    <citation type="submission" date="2016-03" db="EMBL/GenBank/DDBJ databases">
        <authorList>
            <person name="Stanton A.J."/>
            <person name="Montgomery M.T."/>
            <person name="Guerrero C.A."/>
            <person name="Mavrich T.N."/>
            <person name="Pope W.H."/>
            <person name="Garlena R.A."/>
            <person name="Russell D.A."/>
            <person name="Jacobs-Sera D."/>
            <person name="Hendrix R.W."/>
            <person name="Hatfull G.F."/>
        </authorList>
    </citation>
    <scope>NUCLEOTIDE SEQUENCE [LARGE SCALE GENOMIC DNA]</scope>
</reference>
<sequence>MQNTTATAQAQLDAILGLDRTIEDRAADFARVAERAEAAAARELGRARELLEAGDLDGADAAALRAQSRLADARHYGERSADLWVQALMFG</sequence>
<evidence type="ECO:0000313" key="2">
    <source>
        <dbReference type="Proteomes" id="UP000202306"/>
    </source>
</evidence>
<dbReference type="Proteomes" id="UP000202306">
    <property type="component" value="Segment"/>
</dbReference>
<proteinExistence type="predicted"/>
<dbReference type="KEGG" id="vg:28800209"/>
<dbReference type="RefSeq" id="YP_009273967.1">
    <property type="nucleotide sequence ID" value="NC_030911.1"/>
</dbReference>
<organism evidence="1 2">
    <name type="scientific">Gordonia phage Vendetta</name>
    <dbReference type="NCBI Taxonomy" id="1838082"/>
    <lineage>
        <taxon>Viruses</taxon>
        <taxon>Duplodnaviria</taxon>
        <taxon>Heunggongvirae</taxon>
        <taxon>Uroviricota</taxon>
        <taxon>Caudoviricetes</taxon>
        <taxon>Ruthgordonvirinae</taxon>
        <taxon>Vendettavirus</taxon>
        <taxon>Vendettavirus vendetta</taxon>
    </lineage>
</organism>